<dbReference type="AlphaFoldDB" id="A0A6A6KLR8"/>
<gene>
    <name evidence="1" type="ORF">GH714_039139</name>
</gene>
<organism evidence="1 2">
    <name type="scientific">Hevea brasiliensis</name>
    <name type="common">Para rubber tree</name>
    <name type="synonym">Siphonia brasiliensis</name>
    <dbReference type="NCBI Taxonomy" id="3981"/>
    <lineage>
        <taxon>Eukaryota</taxon>
        <taxon>Viridiplantae</taxon>
        <taxon>Streptophyta</taxon>
        <taxon>Embryophyta</taxon>
        <taxon>Tracheophyta</taxon>
        <taxon>Spermatophyta</taxon>
        <taxon>Magnoliopsida</taxon>
        <taxon>eudicotyledons</taxon>
        <taxon>Gunneridae</taxon>
        <taxon>Pentapetalae</taxon>
        <taxon>rosids</taxon>
        <taxon>fabids</taxon>
        <taxon>Malpighiales</taxon>
        <taxon>Euphorbiaceae</taxon>
        <taxon>Crotonoideae</taxon>
        <taxon>Micrandreae</taxon>
        <taxon>Hevea</taxon>
    </lineage>
</organism>
<evidence type="ECO:0000313" key="1">
    <source>
        <dbReference type="EMBL" id="KAF2289911.1"/>
    </source>
</evidence>
<proteinExistence type="predicted"/>
<accession>A0A6A6KLR8</accession>
<reference evidence="1 2" key="1">
    <citation type="journal article" date="2020" name="Mol. Plant">
        <title>The Chromosome-Based Rubber Tree Genome Provides New Insights into Spurge Genome Evolution and Rubber Biosynthesis.</title>
        <authorList>
            <person name="Liu J."/>
            <person name="Shi C."/>
            <person name="Shi C.C."/>
            <person name="Li W."/>
            <person name="Zhang Q.J."/>
            <person name="Zhang Y."/>
            <person name="Li K."/>
            <person name="Lu H.F."/>
            <person name="Shi C."/>
            <person name="Zhu S.T."/>
            <person name="Xiao Z.Y."/>
            <person name="Nan H."/>
            <person name="Yue Y."/>
            <person name="Zhu X.G."/>
            <person name="Wu Y."/>
            <person name="Hong X.N."/>
            <person name="Fan G.Y."/>
            <person name="Tong Y."/>
            <person name="Zhang D."/>
            <person name="Mao C.L."/>
            <person name="Liu Y.L."/>
            <person name="Hao S.J."/>
            <person name="Liu W.Q."/>
            <person name="Lv M.Q."/>
            <person name="Zhang H.B."/>
            <person name="Liu Y."/>
            <person name="Hu-Tang G.R."/>
            <person name="Wang J.P."/>
            <person name="Wang J.H."/>
            <person name="Sun Y.H."/>
            <person name="Ni S.B."/>
            <person name="Chen W.B."/>
            <person name="Zhang X.C."/>
            <person name="Jiao Y.N."/>
            <person name="Eichler E.E."/>
            <person name="Li G.H."/>
            <person name="Liu X."/>
            <person name="Gao L.Z."/>
        </authorList>
    </citation>
    <scope>NUCLEOTIDE SEQUENCE [LARGE SCALE GENOMIC DNA]</scope>
    <source>
        <strain evidence="2">cv. GT1</strain>
        <tissue evidence="1">Leaf</tissue>
    </source>
</reference>
<dbReference type="EMBL" id="JAAGAX010000016">
    <property type="protein sequence ID" value="KAF2289911.1"/>
    <property type="molecule type" value="Genomic_DNA"/>
</dbReference>
<protein>
    <submittedName>
        <fullName evidence="1">Uncharacterized protein</fullName>
    </submittedName>
</protein>
<keyword evidence="2" id="KW-1185">Reference proteome</keyword>
<dbReference type="Proteomes" id="UP000467840">
    <property type="component" value="Chromosome 8"/>
</dbReference>
<sequence>MEQDQDFVFDLSSAREEYEEKDKDGDDCKLELTMGNAEAKPEILAAQTFGDFPETRKIKELQTMWLLKASGRILGAKMLKHIMEVDIWYSKIQGINWPAKETMWDFHILSADEKAAPKIHFNFFFILEDKNDVK</sequence>
<evidence type="ECO:0000313" key="2">
    <source>
        <dbReference type="Proteomes" id="UP000467840"/>
    </source>
</evidence>
<name>A0A6A6KLR8_HEVBR</name>
<comment type="caution">
    <text evidence="1">The sequence shown here is derived from an EMBL/GenBank/DDBJ whole genome shotgun (WGS) entry which is preliminary data.</text>
</comment>